<name>A0A7D9CXL5_DEKBR</name>
<feature type="region of interest" description="Disordered" evidence="3">
    <location>
        <begin position="108"/>
        <end position="208"/>
    </location>
</feature>
<dbReference type="PROSITE" id="PS00463">
    <property type="entry name" value="ZN2_CY6_FUNGAL_1"/>
    <property type="match status" value="1"/>
</dbReference>
<keyword evidence="6" id="KW-1185">Reference proteome</keyword>
<dbReference type="Proteomes" id="UP000478008">
    <property type="component" value="Unassembled WGS sequence"/>
</dbReference>
<evidence type="ECO:0000256" key="2">
    <source>
        <dbReference type="ARBA" id="ARBA00023242"/>
    </source>
</evidence>
<organism evidence="5 6">
    <name type="scientific">Dekkera bruxellensis</name>
    <name type="common">Brettanomyces custersii</name>
    <dbReference type="NCBI Taxonomy" id="5007"/>
    <lineage>
        <taxon>Eukaryota</taxon>
        <taxon>Fungi</taxon>
        <taxon>Dikarya</taxon>
        <taxon>Ascomycota</taxon>
        <taxon>Saccharomycotina</taxon>
        <taxon>Pichiomycetes</taxon>
        <taxon>Pichiales</taxon>
        <taxon>Pichiaceae</taxon>
        <taxon>Brettanomyces</taxon>
    </lineage>
</organism>
<dbReference type="AlphaFoldDB" id="A0A7D9CXL5"/>
<feature type="compositionally biased region" description="Acidic residues" evidence="3">
    <location>
        <begin position="112"/>
        <end position="165"/>
    </location>
</feature>
<feature type="region of interest" description="Disordered" evidence="3">
    <location>
        <begin position="250"/>
        <end position="273"/>
    </location>
</feature>
<accession>A0A7D9CXL5</accession>
<comment type="subcellular location">
    <subcellularLocation>
        <location evidence="1">Nucleus</location>
    </subcellularLocation>
</comment>
<dbReference type="Pfam" id="PF00172">
    <property type="entry name" value="Zn_clus"/>
    <property type="match status" value="1"/>
</dbReference>
<dbReference type="GO" id="GO:0000981">
    <property type="term" value="F:DNA-binding transcription factor activity, RNA polymerase II-specific"/>
    <property type="evidence" value="ECO:0007669"/>
    <property type="project" value="InterPro"/>
</dbReference>
<dbReference type="GO" id="GO:0005634">
    <property type="term" value="C:nucleus"/>
    <property type="evidence" value="ECO:0007669"/>
    <property type="project" value="UniProtKB-SubCell"/>
</dbReference>
<dbReference type="EMBL" id="CABFWN010000003">
    <property type="protein sequence ID" value="VUG18154.1"/>
    <property type="molecule type" value="Genomic_DNA"/>
</dbReference>
<evidence type="ECO:0000259" key="4">
    <source>
        <dbReference type="PROSITE" id="PS50048"/>
    </source>
</evidence>
<evidence type="ECO:0000256" key="1">
    <source>
        <dbReference type="ARBA" id="ARBA00004123"/>
    </source>
</evidence>
<feature type="region of interest" description="Disordered" evidence="3">
    <location>
        <begin position="295"/>
        <end position="316"/>
    </location>
</feature>
<dbReference type="PANTHER" id="PTHR37534">
    <property type="entry name" value="TRANSCRIPTIONAL ACTIVATOR PROTEIN UGA3"/>
    <property type="match status" value="1"/>
</dbReference>
<dbReference type="Gene3D" id="4.10.240.10">
    <property type="entry name" value="Zn(2)-C6 fungal-type DNA-binding domain"/>
    <property type="match status" value="1"/>
</dbReference>
<dbReference type="SMART" id="SM00066">
    <property type="entry name" value="GAL4"/>
    <property type="match status" value="1"/>
</dbReference>
<dbReference type="InterPro" id="IPR001138">
    <property type="entry name" value="Zn2Cys6_DnaBD"/>
</dbReference>
<sequence length="912" mass="101813">MATKQNSNDSFACISGGVSPAGHTPAASLSKQLHKKRQHKYSRGGCVTCKSKKVKCDEHKPMCHRCRRLNLECGYQPFKFEHVVSTDQVPRGAKFAKIVFKNIQVAGGSVGDVDEGEGEEDEEDEGEGEEDEGEVDEGEVDEGEVDEGEGDEGEGGGNVENDENTAGDVENTAGGSKFLGNTEMQQQGCNGEKSTDCEAEDDPAVEPAEDRFSRQIANMLANQEHLVDDIMEENKRYSMPGQVPVFWSGNNVSGLAEQSDPGPGPTESSETVGPGLQNFAALFFDAVPGLGAVQSKSERLPELEDTRAPDADTSASVELAPGSRFEPRRYDFLQCLARSDSKQKMDVLCESLGLTWRESVDFRSFMLNIQPTLNPFASSYFGSSTTRVLLEKARTSPYLLNAMLACGSRYLIEKLVSVRRGLARGNTENGPGQLSEKRFTINHRIRRIETDRTKYLSNCYRHLKNLLEKPERMPAEAESALLTSIILTADLSSFSDSHWSVHLKGAKQFLWDYVECGRPITDTIIISKYLLASLEISVLMMTPESLLDPSVISLPELDKAYPVPVNYAPMAQLYRLGMVQDGYREKIGPDGSATAVFVPGAFKLYLGYTDDVMSLIKAIIYARGHAAETGKVVDPLATCEIFALIAKAKKSYIMTKDAPFQIPISSRFHPYYTGVDKLRAYPSAYGLVSGSLPDQNTCWFSYFDMCNQARVDALHLYVLVSNTFMGMPPTNAHVRRLFRRAMKNFGFLVRFTKNELPQHDLDLLDRHYNRDLVLSDPADLVQLNTEDNTVILTPEKIDQVCRSELTNTFKHPINYDRYVECHIDHRICMVQWCVMIFGFCSVTPSEKIIIESLLMRLLKVGIKSGRLSLEKLSRVWTLRRIRYRGDSGVLYPLHADYGNEFFRDESKGILFT</sequence>
<dbReference type="Pfam" id="PF11951">
    <property type="entry name" value="Fungal_trans_2"/>
    <property type="match status" value="1"/>
</dbReference>
<protein>
    <submittedName>
        <fullName evidence="5">DEBR0S3_03620g1_1</fullName>
    </submittedName>
</protein>
<gene>
    <name evidence="5" type="ORF">DEBR0S3_03620G</name>
</gene>
<evidence type="ECO:0000313" key="5">
    <source>
        <dbReference type="EMBL" id="VUG18154.1"/>
    </source>
</evidence>
<evidence type="ECO:0000256" key="3">
    <source>
        <dbReference type="SAM" id="MobiDB-lite"/>
    </source>
</evidence>
<dbReference type="SUPFAM" id="SSF57701">
    <property type="entry name" value="Zn2/Cys6 DNA-binding domain"/>
    <property type="match status" value="1"/>
</dbReference>
<dbReference type="InterPro" id="IPR036864">
    <property type="entry name" value="Zn2-C6_fun-type_DNA-bd_sf"/>
</dbReference>
<feature type="domain" description="Zn(2)-C6 fungal-type" evidence="4">
    <location>
        <begin position="45"/>
        <end position="75"/>
    </location>
</feature>
<proteinExistence type="predicted"/>
<dbReference type="GO" id="GO:0000976">
    <property type="term" value="F:transcription cis-regulatory region binding"/>
    <property type="evidence" value="ECO:0007669"/>
    <property type="project" value="TreeGrafter"/>
</dbReference>
<reference evidence="5 6" key="1">
    <citation type="submission" date="2019-07" db="EMBL/GenBank/DDBJ databases">
        <authorList>
            <person name="Friedrich A."/>
            <person name="Schacherer J."/>
        </authorList>
    </citation>
    <scope>NUCLEOTIDE SEQUENCE [LARGE SCALE GENOMIC DNA]</scope>
</reference>
<dbReference type="CDD" id="cd00067">
    <property type="entry name" value="GAL4"/>
    <property type="match status" value="1"/>
</dbReference>
<dbReference type="GO" id="GO:0045944">
    <property type="term" value="P:positive regulation of transcription by RNA polymerase II"/>
    <property type="evidence" value="ECO:0007669"/>
    <property type="project" value="TreeGrafter"/>
</dbReference>
<keyword evidence="2" id="KW-0539">Nucleus</keyword>
<dbReference type="GO" id="GO:0008270">
    <property type="term" value="F:zinc ion binding"/>
    <property type="evidence" value="ECO:0007669"/>
    <property type="project" value="InterPro"/>
</dbReference>
<dbReference type="InterPro" id="IPR021858">
    <property type="entry name" value="Fun_TF"/>
</dbReference>
<feature type="compositionally biased region" description="Basic and acidic residues" evidence="3">
    <location>
        <begin position="296"/>
        <end position="310"/>
    </location>
</feature>
<dbReference type="PANTHER" id="PTHR37534:SF49">
    <property type="entry name" value="LYSINE BIOSYNTHESIS REGULATORY PROTEIN LYS14"/>
    <property type="match status" value="1"/>
</dbReference>
<dbReference type="PROSITE" id="PS50048">
    <property type="entry name" value="ZN2_CY6_FUNGAL_2"/>
    <property type="match status" value="1"/>
</dbReference>
<evidence type="ECO:0000313" key="6">
    <source>
        <dbReference type="Proteomes" id="UP000478008"/>
    </source>
</evidence>